<organism evidence="6 7">
    <name type="scientific">Eucalyptus globulus</name>
    <name type="common">Tasmanian blue gum</name>
    <dbReference type="NCBI Taxonomy" id="34317"/>
    <lineage>
        <taxon>Eukaryota</taxon>
        <taxon>Viridiplantae</taxon>
        <taxon>Streptophyta</taxon>
        <taxon>Embryophyta</taxon>
        <taxon>Tracheophyta</taxon>
        <taxon>Spermatophyta</taxon>
        <taxon>Magnoliopsida</taxon>
        <taxon>eudicotyledons</taxon>
        <taxon>Gunneridae</taxon>
        <taxon>Pentapetalae</taxon>
        <taxon>rosids</taxon>
        <taxon>malvids</taxon>
        <taxon>Myrtales</taxon>
        <taxon>Myrtaceae</taxon>
        <taxon>Myrtoideae</taxon>
        <taxon>Eucalypteae</taxon>
        <taxon>Eucalyptus</taxon>
    </lineage>
</organism>
<evidence type="ECO:0000256" key="5">
    <source>
        <dbReference type="ARBA" id="ARBA00023136"/>
    </source>
</evidence>
<evidence type="ECO:0000313" key="6">
    <source>
        <dbReference type="EMBL" id="KAL3730677.1"/>
    </source>
</evidence>
<evidence type="ECO:0000256" key="4">
    <source>
        <dbReference type="ARBA" id="ARBA00022989"/>
    </source>
</evidence>
<evidence type="ECO:0000313" key="7">
    <source>
        <dbReference type="Proteomes" id="UP001634007"/>
    </source>
</evidence>
<evidence type="ECO:0000256" key="2">
    <source>
        <dbReference type="ARBA" id="ARBA00009074"/>
    </source>
</evidence>
<evidence type="ECO:0000256" key="3">
    <source>
        <dbReference type="ARBA" id="ARBA00022692"/>
    </source>
</evidence>
<keyword evidence="5" id="KW-0472">Membrane</keyword>
<gene>
    <name evidence="6" type="ORF">ACJRO7_027671</name>
</gene>
<sequence>MEKLKNFREIGDPFTEFFEILQIIHKQKESMFEKLQIKKKEIDTKLKNRHTWVKVSSKDTGYDFSSHSDTFGCDYSGVCSASHPSSSSYSCLFPGFNGQVD</sequence>
<dbReference type="GO" id="GO:0016020">
    <property type="term" value="C:membrane"/>
    <property type="evidence" value="ECO:0007669"/>
    <property type="project" value="UniProtKB-SubCell"/>
</dbReference>
<reference evidence="6 7" key="1">
    <citation type="submission" date="2024-11" db="EMBL/GenBank/DDBJ databases">
        <title>Chromosome-level genome assembly of Eucalyptus globulus Labill. provides insights into its genome evolution.</title>
        <authorList>
            <person name="Li X."/>
        </authorList>
    </citation>
    <scope>NUCLEOTIDE SEQUENCE [LARGE SCALE GENOMIC DNA]</scope>
    <source>
        <strain evidence="6">CL2024</strain>
        <tissue evidence="6">Fresh tender leaves</tissue>
    </source>
</reference>
<evidence type="ECO:0000256" key="1">
    <source>
        <dbReference type="ARBA" id="ARBA00004370"/>
    </source>
</evidence>
<name>A0ABD3JVQ3_EUCGL</name>
<keyword evidence="4" id="KW-1133">Transmembrane helix</keyword>
<keyword evidence="3" id="KW-0812">Transmembrane</keyword>
<dbReference type="Proteomes" id="UP001634007">
    <property type="component" value="Unassembled WGS sequence"/>
</dbReference>
<comment type="caution">
    <text evidence="6">The sequence shown here is derived from an EMBL/GenBank/DDBJ whole genome shotgun (WGS) entry which is preliminary data.</text>
</comment>
<comment type="subcellular location">
    <subcellularLocation>
        <location evidence="1">Membrane</location>
    </subcellularLocation>
</comment>
<accession>A0ABD3JVQ3</accession>
<keyword evidence="7" id="KW-1185">Reference proteome</keyword>
<dbReference type="AlphaFoldDB" id="A0ABD3JVQ3"/>
<protein>
    <submittedName>
        <fullName evidence="6">Uncharacterized protein</fullName>
    </submittedName>
</protein>
<dbReference type="Pfam" id="PF05055">
    <property type="entry name" value="DUF677"/>
    <property type="match status" value="1"/>
</dbReference>
<dbReference type="EMBL" id="JBJKBG010000007">
    <property type="protein sequence ID" value="KAL3730677.1"/>
    <property type="molecule type" value="Genomic_DNA"/>
</dbReference>
<dbReference type="InterPro" id="IPR007749">
    <property type="entry name" value="DUF677"/>
</dbReference>
<proteinExistence type="inferred from homology"/>
<comment type="similarity">
    <text evidence="2">Belongs to the UPF0496 family.</text>
</comment>